<gene>
    <name evidence="1" type="ORF">BDA96_07G106100</name>
</gene>
<protein>
    <submittedName>
        <fullName evidence="1">Uncharacterized protein</fullName>
    </submittedName>
</protein>
<dbReference type="Proteomes" id="UP000807115">
    <property type="component" value="Chromosome 7"/>
</dbReference>
<dbReference type="EMBL" id="CM027686">
    <property type="protein sequence ID" value="KAG0523231.1"/>
    <property type="molecule type" value="Genomic_DNA"/>
</dbReference>
<accession>A0A921QKE5</accession>
<comment type="caution">
    <text evidence="1">The sequence shown here is derived from an EMBL/GenBank/DDBJ whole genome shotgun (WGS) entry which is preliminary data.</text>
</comment>
<sequence length="77" mass="8588">MRWRFDRELIVYVSSRPSGCRVYSFLNSNLYCFRLSCGLRDYGGAGDATAELLPAASSRAPVDHHTLDSIEISTTTI</sequence>
<evidence type="ECO:0000313" key="2">
    <source>
        <dbReference type="Proteomes" id="UP000807115"/>
    </source>
</evidence>
<evidence type="ECO:0000313" key="1">
    <source>
        <dbReference type="EMBL" id="KAG0523231.1"/>
    </source>
</evidence>
<organism evidence="1 2">
    <name type="scientific">Sorghum bicolor</name>
    <name type="common">Sorghum</name>
    <name type="synonym">Sorghum vulgare</name>
    <dbReference type="NCBI Taxonomy" id="4558"/>
    <lineage>
        <taxon>Eukaryota</taxon>
        <taxon>Viridiplantae</taxon>
        <taxon>Streptophyta</taxon>
        <taxon>Embryophyta</taxon>
        <taxon>Tracheophyta</taxon>
        <taxon>Spermatophyta</taxon>
        <taxon>Magnoliopsida</taxon>
        <taxon>Liliopsida</taxon>
        <taxon>Poales</taxon>
        <taxon>Poaceae</taxon>
        <taxon>PACMAD clade</taxon>
        <taxon>Panicoideae</taxon>
        <taxon>Andropogonodae</taxon>
        <taxon>Andropogoneae</taxon>
        <taxon>Sorghinae</taxon>
        <taxon>Sorghum</taxon>
    </lineage>
</organism>
<reference evidence="1" key="1">
    <citation type="journal article" date="2019" name="BMC Genomics">
        <title>A new reference genome for Sorghum bicolor reveals high levels of sequence similarity between sweet and grain genotypes: implications for the genetics of sugar metabolism.</title>
        <authorList>
            <person name="Cooper E.A."/>
            <person name="Brenton Z.W."/>
            <person name="Flinn B.S."/>
            <person name="Jenkins J."/>
            <person name="Shu S."/>
            <person name="Flowers D."/>
            <person name="Luo F."/>
            <person name="Wang Y."/>
            <person name="Xia P."/>
            <person name="Barry K."/>
            <person name="Daum C."/>
            <person name="Lipzen A."/>
            <person name="Yoshinaga Y."/>
            <person name="Schmutz J."/>
            <person name="Saski C."/>
            <person name="Vermerris W."/>
            <person name="Kresovich S."/>
        </authorList>
    </citation>
    <scope>NUCLEOTIDE SEQUENCE</scope>
</reference>
<name>A0A921QKE5_SORBI</name>
<reference evidence="1" key="2">
    <citation type="submission" date="2020-10" db="EMBL/GenBank/DDBJ databases">
        <authorList>
            <person name="Cooper E.A."/>
            <person name="Brenton Z.W."/>
            <person name="Flinn B.S."/>
            <person name="Jenkins J."/>
            <person name="Shu S."/>
            <person name="Flowers D."/>
            <person name="Luo F."/>
            <person name="Wang Y."/>
            <person name="Xia P."/>
            <person name="Barry K."/>
            <person name="Daum C."/>
            <person name="Lipzen A."/>
            <person name="Yoshinaga Y."/>
            <person name="Schmutz J."/>
            <person name="Saski C."/>
            <person name="Vermerris W."/>
            <person name="Kresovich S."/>
        </authorList>
    </citation>
    <scope>NUCLEOTIDE SEQUENCE</scope>
</reference>
<dbReference type="AlphaFoldDB" id="A0A921QKE5"/>
<dbReference type="EMBL" id="CM027686">
    <property type="protein sequence ID" value="KAG0523232.1"/>
    <property type="molecule type" value="Genomic_DNA"/>
</dbReference>
<proteinExistence type="predicted"/>